<dbReference type="Proteomes" id="UP000182062">
    <property type="component" value="Unassembled WGS sequence"/>
</dbReference>
<keyword evidence="6" id="KW-1185">Reference proteome</keyword>
<dbReference type="InterPro" id="IPR037185">
    <property type="entry name" value="EmrE-like"/>
</dbReference>
<feature type="transmembrane region" description="Helical" evidence="3">
    <location>
        <begin position="246"/>
        <end position="263"/>
    </location>
</feature>
<feature type="domain" description="EamA" evidence="4">
    <location>
        <begin position="152"/>
        <end position="284"/>
    </location>
</feature>
<proteinExistence type="inferred from homology"/>
<dbReference type="EMBL" id="MINN01000106">
    <property type="protein sequence ID" value="OIU70380.1"/>
    <property type="molecule type" value="Genomic_DNA"/>
</dbReference>
<dbReference type="GO" id="GO:0016020">
    <property type="term" value="C:membrane"/>
    <property type="evidence" value="ECO:0007669"/>
    <property type="project" value="InterPro"/>
</dbReference>
<comment type="caution">
    <text evidence="5">The sequence shown here is derived from an EMBL/GenBank/DDBJ whole genome shotgun (WGS) entry which is preliminary data.</text>
</comment>
<comment type="subcellular location">
    <subcellularLocation>
        <location evidence="1">Endomembrane system</location>
        <topology evidence="1">Multi-pass membrane protein</topology>
    </subcellularLocation>
</comment>
<gene>
    <name evidence="5" type="ORF">BHE18_11710</name>
</gene>
<feature type="transmembrane region" description="Helical" evidence="3">
    <location>
        <begin position="151"/>
        <end position="172"/>
    </location>
</feature>
<evidence type="ECO:0000259" key="4">
    <source>
        <dbReference type="Pfam" id="PF00892"/>
    </source>
</evidence>
<feature type="transmembrane region" description="Helical" evidence="3">
    <location>
        <begin position="216"/>
        <end position="234"/>
    </location>
</feature>
<comment type="similarity">
    <text evidence="2">Belongs to the EamA transporter family.</text>
</comment>
<keyword evidence="3" id="KW-1133">Transmembrane helix</keyword>
<organism evidence="5 6">
    <name type="scientific">Rossellomorea aquimaris</name>
    <dbReference type="NCBI Taxonomy" id="189382"/>
    <lineage>
        <taxon>Bacteria</taxon>
        <taxon>Bacillati</taxon>
        <taxon>Bacillota</taxon>
        <taxon>Bacilli</taxon>
        <taxon>Bacillales</taxon>
        <taxon>Bacillaceae</taxon>
        <taxon>Rossellomorea</taxon>
    </lineage>
</organism>
<feature type="transmembrane region" description="Helical" evidence="3">
    <location>
        <begin position="126"/>
        <end position="145"/>
    </location>
</feature>
<keyword evidence="3" id="KW-0812">Transmembrane</keyword>
<feature type="domain" description="EamA" evidence="4">
    <location>
        <begin position="7"/>
        <end position="136"/>
    </location>
</feature>
<dbReference type="InterPro" id="IPR000620">
    <property type="entry name" value="EamA_dom"/>
</dbReference>
<keyword evidence="3" id="KW-0472">Membrane</keyword>
<evidence type="ECO:0000256" key="1">
    <source>
        <dbReference type="ARBA" id="ARBA00004127"/>
    </source>
</evidence>
<accession>A0A1J6W1A4</accession>
<evidence type="ECO:0000256" key="3">
    <source>
        <dbReference type="SAM" id="Phobius"/>
    </source>
</evidence>
<dbReference type="AlphaFoldDB" id="A0A1J6W1A4"/>
<feature type="transmembrane region" description="Helical" evidence="3">
    <location>
        <begin position="184"/>
        <end position="204"/>
    </location>
</feature>
<dbReference type="Pfam" id="PF00892">
    <property type="entry name" value="EamA"/>
    <property type="match status" value="2"/>
</dbReference>
<protein>
    <recommendedName>
        <fullName evidence="4">EamA domain-containing protein</fullName>
    </recommendedName>
</protein>
<feature type="transmembrane region" description="Helical" evidence="3">
    <location>
        <begin position="67"/>
        <end position="86"/>
    </location>
</feature>
<dbReference type="OrthoDB" id="3180815at2"/>
<dbReference type="RefSeq" id="WP_071619508.1">
    <property type="nucleotide sequence ID" value="NZ_MINN01000106.1"/>
</dbReference>
<evidence type="ECO:0000313" key="5">
    <source>
        <dbReference type="EMBL" id="OIU70380.1"/>
    </source>
</evidence>
<evidence type="ECO:0000256" key="2">
    <source>
        <dbReference type="ARBA" id="ARBA00007362"/>
    </source>
</evidence>
<feature type="transmembrane region" description="Helical" evidence="3">
    <location>
        <begin position="92"/>
        <end position="114"/>
    </location>
</feature>
<feature type="transmembrane region" description="Helical" evidence="3">
    <location>
        <begin position="37"/>
        <end position="55"/>
    </location>
</feature>
<evidence type="ECO:0000313" key="6">
    <source>
        <dbReference type="Proteomes" id="UP000182062"/>
    </source>
</evidence>
<reference evidence="5 6" key="1">
    <citation type="submission" date="2016-09" db="EMBL/GenBank/DDBJ databases">
        <title>Bacillus aquimaris SAMM genome sequence reveals colonization and biosurfactant production capacities.</title>
        <authorList>
            <person name="Waghmode S.R."/>
            <person name="Suryavanshi M.V."/>
        </authorList>
    </citation>
    <scope>NUCLEOTIDE SEQUENCE [LARGE SCALE GENOMIC DNA]</scope>
    <source>
        <strain evidence="5 6">SAMM</strain>
    </source>
</reference>
<feature type="transmembrane region" description="Helical" evidence="3">
    <location>
        <begin position="269"/>
        <end position="289"/>
    </location>
</feature>
<name>A0A1J6W1A4_9BACI</name>
<sequence length="299" mass="31714">MKPINASLCVLVGASSYGIHASVVKLGFAEGYTVTEVTGIQYLFGLLMLLAAFLFTKKVKVSSHQVFSLFGLGTLLSLTGIFYGLSLSKVTATVAVVMLFQFTWIGLLIEALYLKKWPSSKKLISVGFLWTGTLLAGGLASAGGFDWSGNILGVLFGFAAACTFALFLFLSGKVAKGVPTIQKSLLITFGGLLVVFLAFQPSFIREPSRVIEMGGFGLVVAIVGTIFPVVFLAIGSPHLDSSITTILGAAELPAAIISAMLILHEHVTAMQMTGMVLILIGIAIPQMHFRTIHSGKQYG</sequence>
<dbReference type="SUPFAM" id="SSF103481">
    <property type="entry name" value="Multidrug resistance efflux transporter EmrE"/>
    <property type="match status" value="1"/>
</dbReference>